<dbReference type="SUPFAM" id="SSF52172">
    <property type="entry name" value="CheY-like"/>
    <property type="match status" value="1"/>
</dbReference>
<feature type="region of interest" description="Disordered" evidence="1">
    <location>
        <begin position="55"/>
        <end position="74"/>
    </location>
</feature>
<dbReference type="KEGG" id="dog:HP555_01155"/>
<sequence>MLTHCPNCRQALSFTSEQVARLEQALAQLTPGKQLALKCPHCRGTINLDAAGTVPSAAGAAPSPPSAVGRVQPPPPPNLDWLAAGLFDTEEKVEDIPMALVLHQHDGQRQQIGEALEAVGYQVFMVETVADAIERMRFVNFACVVFDIELEGPLEQSVFHRHMCRLSMDRRRYIYYILIGKTLHTLYNLQALAYSANLTVNTADLRHFDVILRKAIPMYEELFGPVLEELSVYGKQ</sequence>
<dbReference type="Proteomes" id="UP000596092">
    <property type="component" value="Chromosome"/>
</dbReference>
<evidence type="ECO:0008006" key="4">
    <source>
        <dbReference type="Google" id="ProtNLM"/>
    </source>
</evidence>
<dbReference type="InterPro" id="IPR011006">
    <property type="entry name" value="CheY-like_superfamily"/>
</dbReference>
<dbReference type="RefSeq" id="WP_199263394.1">
    <property type="nucleotide sequence ID" value="NZ_CP054140.1"/>
</dbReference>
<evidence type="ECO:0000313" key="3">
    <source>
        <dbReference type="Proteomes" id="UP000596092"/>
    </source>
</evidence>
<gene>
    <name evidence="2" type="ORF">HP555_01155</name>
</gene>
<evidence type="ECO:0000313" key="2">
    <source>
        <dbReference type="EMBL" id="QQG64561.1"/>
    </source>
</evidence>
<accession>A0A7T5VB12</accession>
<protein>
    <recommendedName>
        <fullName evidence="4">Zinc finger/thioredoxin putative domain-containing protein</fullName>
    </recommendedName>
</protein>
<dbReference type="EMBL" id="CP054140">
    <property type="protein sequence ID" value="QQG64561.1"/>
    <property type="molecule type" value="Genomic_DNA"/>
</dbReference>
<evidence type="ECO:0000256" key="1">
    <source>
        <dbReference type="SAM" id="MobiDB-lite"/>
    </source>
</evidence>
<feature type="compositionally biased region" description="Low complexity" evidence="1">
    <location>
        <begin position="55"/>
        <end position="71"/>
    </location>
</feature>
<reference evidence="2 3" key="1">
    <citation type="submission" date="2020-05" db="EMBL/GenBank/DDBJ databases">
        <title>Complete genome of Desulfobulbus oligotrophicus.</title>
        <authorList>
            <person name="Podar M."/>
        </authorList>
    </citation>
    <scope>NUCLEOTIDE SEQUENCE [LARGE SCALE GENOMIC DNA]</scope>
    <source>
        <strain evidence="2 3">Prop6</strain>
    </source>
</reference>
<organism evidence="2 3">
    <name type="scientific">Desulfobulbus oligotrophicus</name>
    <dbReference type="NCBI Taxonomy" id="1909699"/>
    <lineage>
        <taxon>Bacteria</taxon>
        <taxon>Pseudomonadati</taxon>
        <taxon>Thermodesulfobacteriota</taxon>
        <taxon>Desulfobulbia</taxon>
        <taxon>Desulfobulbales</taxon>
        <taxon>Desulfobulbaceae</taxon>
        <taxon>Desulfobulbus</taxon>
    </lineage>
</organism>
<name>A0A7T5VB12_9BACT</name>
<dbReference type="AlphaFoldDB" id="A0A7T5VB12"/>
<proteinExistence type="predicted"/>
<keyword evidence="3" id="KW-1185">Reference proteome</keyword>